<evidence type="ECO:0000259" key="2">
    <source>
        <dbReference type="PROSITE" id="PS50006"/>
    </source>
</evidence>
<dbReference type="PROSITE" id="PS50006">
    <property type="entry name" value="FHA_DOMAIN"/>
    <property type="match status" value="1"/>
</dbReference>
<evidence type="ECO:0000313" key="3">
    <source>
        <dbReference type="EMBL" id="KAK3176576.1"/>
    </source>
</evidence>
<proteinExistence type="predicted"/>
<keyword evidence="4" id="KW-1185">Reference proteome</keyword>
<name>A0AAE0DNC9_9LECA</name>
<feature type="compositionally biased region" description="Polar residues" evidence="1">
    <location>
        <begin position="241"/>
        <end position="258"/>
    </location>
</feature>
<comment type="caution">
    <text evidence="3">The sequence shown here is derived from an EMBL/GenBank/DDBJ whole genome shotgun (WGS) entry which is preliminary data.</text>
</comment>
<feature type="region of interest" description="Disordered" evidence="1">
    <location>
        <begin position="1"/>
        <end position="83"/>
    </location>
</feature>
<feature type="region of interest" description="Disordered" evidence="1">
    <location>
        <begin position="359"/>
        <end position="413"/>
    </location>
</feature>
<dbReference type="EMBL" id="JASNWA010000004">
    <property type="protein sequence ID" value="KAK3176576.1"/>
    <property type="molecule type" value="Genomic_DNA"/>
</dbReference>
<sequence>MGSSPDHVPLPVSPVAGVKRPAPSLLPAFEPSSSPQLPRPIKRLAHASPSKAFRERSYPTPVPTSSTLIPSTSPPRLPGTRRPGLQRTLSAFSERAPLATVPSIELSGHGEPTLMGRSSNSSHYQLSTNKLISRIHVRAIYIPADPPASAKVKVECMGWNGVKVHCQGKPFELGKGDTFTSETEGADIMVDVQDARVLLTWPMHENKISTPTDTDLSWDSENSPQRAATAAALNRPPYTSPLRQQARLQSPVSPSPAVQATHVPVGPSTGYGSSNPPIPVPVQVYEDEPSEEGQQGSPKATQSTQFASQPLGNALQEIQSSPLQDFSDNDEENDPIITSFGPFGANLGARMESFTTNASPLRHPLEPLKEESISPQRGGQVGISPKRRRHNQDRDVSDSFQNQQQQEAEKNPITNHVISQLAYSRLSSTPLSTILQSLPAHLKAQLDSDRLRSLLDCIQCVGEVPREGKDAAGKQLESEYYYIPEGDADEGRRETVEGLGGRGLRNCRKSHKQYFWRKPK</sequence>
<feature type="compositionally biased region" description="Polar residues" evidence="1">
    <location>
        <begin position="208"/>
        <end position="226"/>
    </location>
</feature>
<dbReference type="InterPro" id="IPR000253">
    <property type="entry name" value="FHA_dom"/>
</dbReference>
<accession>A0AAE0DNC9</accession>
<protein>
    <recommendedName>
        <fullName evidence="2">FHA domain-containing protein</fullName>
    </recommendedName>
</protein>
<feature type="compositionally biased region" description="Polar residues" evidence="1">
    <location>
        <begin position="398"/>
        <end position="413"/>
    </location>
</feature>
<gene>
    <name evidence="3" type="ORF">OEA41_007899</name>
</gene>
<feature type="domain" description="FHA" evidence="2">
    <location>
        <begin position="113"/>
        <end position="165"/>
    </location>
</feature>
<feature type="compositionally biased region" description="Basic and acidic residues" evidence="1">
    <location>
        <begin position="363"/>
        <end position="372"/>
    </location>
</feature>
<evidence type="ECO:0000313" key="4">
    <source>
        <dbReference type="Proteomes" id="UP001276659"/>
    </source>
</evidence>
<feature type="compositionally biased region" description="Polar residues" evidence="1">
    <location>
        <begin position="292"/>
        <end position="306"/>
    </location>
</feature>
<feature type="region of interest" description="Disordered" evidence="1">
    <location>
        <begin position="206"/>
        <end position="306"/>
    </location>
</feature>
<organism evidence="3 4">
    <name type="scientific">Lepraria neglecta</name>
    <dbReference type="NCBI Taxonomy" id="209136"/>
    <lineage>
        <taxon>Eukaryota</taxon>
        <taxon>Fungi</taxon>
        <taxon>Dikarya</taxon>
        <taxon>Ascomycota</taxon>
        <taxon>Pezizomycotina</taxon>
        <taxon>Lecanoromycetes</taxon>
        <taxon>OSLEUM clade</taxon>
        <taxon>Lecanoromycetidae</taxon>
        <taxon>Lecanorales</taxon>
        <taxon>Lecanorineae</taxon>
        <taxon>Stereocaulaceae</taxon>
        <taxon>Lepraria</taxon>
    </lineage>
</organism>
<evidence type="ECO:0000256" key="1">
    <source>
        <dbReference type="SAM" id="MobiDB-lite"/>
    </source>
</evidence>
<dbReference type="AlphaFoldDB" id="A0AAE0DNC9"/>
<reference evidence="3" key="1">
    <citation type="submission" date="2022-11" db="EMBL/GenBank/DDBJ databases">
        <title>Chromosomal genome sequence assembly and mating type (MAT) locus characterization of the leprose asexual lichenized fungus Lepraria neglecta (Nyl.) Erichsen.</title>
        <authorList>
            <person name="Allen J.L."/>
            <person name="Pfeffer B."/>
        </authorList>
    </citation>
    <scope>NUCLEOTIDE SEQUENCE</scope>
    <source>
        <strain evidence="3">Allen 5258</strain>
    </source>
</reference>
<dbReference type="Proteomes" id="UP001276659">
    <property type="component" value="Unassembled WGS sequence"/>
</dbReference>